<evidence type="ECO:0000313" key="1">
    <source>
        <dbReference type="EMBL" id="KAK7344268.1"/>
    </source>
</evidence>
<dbReference type="EMBL" id="JAYMYQ010000003">
    <property type="protein sequence ID" value="KAK7344268.1"/>
    <property type="molecule type" value="Genomic_DNA"/>
</dbReference>
<reference evidence="1 2" key="1">
    <citation type="submission" date="2024-01" db="EMBL/GenBank/DDBJ databases">
        <title>The genomes of 5 underutilized Papilionoideae crops provide insights into root nodulation and disease resistanc.</title>
        <authorList>
            <person name="Jiang F."/>
        </authorList>
    </citation>
    <scope>NUCLEOTIDE SEQUENCE [LARGE SCALE GENOMIC DNA]</scope>
    <source>
        <strain evidence="1">LVBAO_FW01</strain>
        <tissue evidence="1">Leaves</tissue>
    </source>
</reference>
<evidence type="ECO:0000313" key="2">
    <source>
        <dbReference type="Proteomes" id="UP001367508"/>
    </source>
</evidence>
<protein>
    <submittedName>
        <fullName evidence="1">Uncharacterized protein</fullName>
    </submittedName>
</protein>
<gene>
    <name evidence="1" type="ORF">VNO77_13696</name>
</gene>
<comment type="caution">
    <text evidence="1">The sequence shown here is derived from an EMBL/GenBank/DDBJ whole genome shotgun (WGS) entry which is preliminary data.</text>
</comment>
<sequence>MILASGARGREFDSRNTPNPSHFLSFPIAGQMVIPVEDDLHLLHLLCPFASWVQVQIYEKVAAACKLEGDVFIVDLGADNYKDLAEKCARWQFFWRPY</sequence>
<dbReference type="Proteomes" id="UP001367508">
    <property type="component" value="Unassembled WGS sequence"/>
</dbReference>
<keyword evidence="2" id="KW-1185">Reference proteome</keyword>
<name>A0AAN9QV36_CANGL</name>
<dbReference type="AlphaFoldDB" id="A0AAN9QV36"/>
<accession>A0AAN9QV36</accession>
<proteinExistence type="predicted"/>
<organism evidence="1 2">
    <name type="scientific">Canavalia gladiata</name>
    <name type="common">Sword bean</name>
    <name type="synonym">Dolichos gladiatus</name>
    <dbReference type="NCBI Taxonomy" id="3824"/>
    <lineage>
        <taxon>Eukaryota</taxon>
        <taxon>Viridiplantae</taxon>
        <taxon>Streptophyta</taxon>
        <taxon>Embryophyta</taxon>
        <taxon>Tracheophyta</taxon>
        <taxon>Spermatophyta</taxon>
        <taxon>Magnoliopsida</taxon>
        <taxon>eudicotyledons</taxon>
        <taxon>Gunneridae</taxon>
        <taxon>Pentapetalae</taxon>
        <taxon>rosids</taxon>
        <taxon>fabids</taxon>
        <taxon>Fabales</taxon>
        <taxon>Fabaceae</taxon>
        <taxon>Papilionoideae</taxon>
        <taxon>50 kb inversion clade</taxon>
        <taxon>NPAAA clade</taxon>
        <taxon>indigoferoid/millettioid clade</taxon>
        <taxon>Phaseoleae</taxon>
        <taxon>Canavalia</taxon>
    </lineage>
</organism>